<organism evidence="14 15">
    <name type="scientific">Chloracidobacterium sp. N</name>
    <dbReference type="NCBI Taxonomy" id="2821540"/>
    <lineage>
        <taxon>Bacteria</taxon>
        <taxon>Pseudomonadati</taxon>
        <taxon>Acidobacteriota</taxon>
        <taxon>Terriglobia</taxon>
        <taxon>Terriglobales</taxon>
        <taxon>Acidobacteriaceae</taxon>
        <taxon>Chloracidobacterium</taxon>
        <taxon>Chloracidobacterium aggregatum</taxon>
    </lineage>
</organism>
<dbReference type="Gene3D" id="2.60.260.20">
    <property type="entry name" value="Urease metallochaperone UreE, N-terminal domain"/>
    <property type="match status" value="2"/>
</dbReference>
<dbReference type="EMBL" id="CP072642">
    <property type="protein sequence ID" value="QUV93285.1"/>
    <property type="molecule type" value="Genomic_DNA"/>
</dbReference>
<proteinExistence type="inferred from homology"/>
<sequence length="409" mass="44597">MATKRDYYEVLGVARNATETDIKKAYRRLAMKYHPDKNPGDAAAEEKFKEAAEAYAVLSDPEQRARYDRFGHAGVGAAAAGGFGGGFAGFQNFEDILGDLFGFGFGGAGGGRRNSQVQRGADLRYDLELTLEEAANGVTTQIRVPRLEACGDCNGSGAARGSSPETCPTCGGLGQVRYQQGFFSVTRTCPQCRGTGQIIRDPCRTCRGEGRVRREKRIEIKVPAGVDDGMRLRVSGEGEAGLGGGPPGDLQVVIHIREHDIFERQDNNLLCQVSIDFVEAALGAEIEVPLLNGQTTMKVPEGTQSGTTFRLRGKGIPSLSGEVGDLFVVVNVVTPTNLTREQRRLLEEFAAASPRREGRKAVRKTEEKGFFRPRQGRHLRHLTPAGAGRRRRPPKRRARKDSRRNRPAA</sequence>
<dbReference type="HAMAP" id="MF_01152">
    <property type="entry name" value="DnaJ"/>
    <property type="match status" value="1"/>
</dbReference>
<keyword evidence="3 9" id="KW-0479">Metal-binding</keyword>
<evidence type="ECO:0000313" key="14">
    <source>
        <dbReference type="EMBL" id="QUV93285.1"/>
    </source>
</evidence>
<feature type="domain" description="CR-type" evidence="13">
    <location>
        <begin position="137"/>
        <end position="215"/>
    </location>
</feature>
<accession>A0ABX8B0L9</accession>
<feature type="repeat" description="CXXCXGXG motif" evidence="9">
    <location>
        <begin position="167"/>
        <end position="174"/>
    </location>
</feature>
<keyword evidence="5 9" id="KW-0863">Zinc-finger</keyword>
<dbReference type="PANTHER" id="PTHR43096:SF48">
    <property type="entry name" value="CHAPERONE PROTEIN DNAJ"/>
    <property type="match status" value="1"/>
</dbReference>
<feature type="compositionally biased region" description="Basic and acidic residues" evidence="11">
    <location>
        <begin position="354"/>
        <end position="370"/>
    </location>
</feature>
<feature type="binding site" evidence="9">
    <location>
        <position position="150"/>
    </location>
    <ligand>
        <name>Zn(2+)</name>
        <dbReference type="ChEBI" id="CHEBI:29105"/>
        <label>1</label>
    </ligand>
</feature>
<comment type="cofactor">
    <cofactor evidence="9">
        <name>Zn(2+)</name>
        <dbReference type="ChEBI" id="CHEBI:29105"/>
    </cofactor>
    <text evidence="9">Binds 2 Zn(2+) ions per monomer.</text>
</comment>
<dbReference type="NCBIfam" id="TIGR02349">
    <property type="entry name" value="DnaJ_bact"/>
    <property type="match status" value="1"/>
</dbReference>
<comment type="domain">
    <text evidence="9">The J domain is necessary and sufficient to stimulate DnaK ATPase activity. Zinc center 1 plays an important role in the autonomous, DnaK-independent chaperone activity of DnaJ. Zinc center 2 is essential for interaction with DnaK and for DnaJ activity.</text>
</comment>
<evidence type="ECO:0000256" key="1">
    <source>
        <dbReference type="ARBA" id="ARBA00022490"/>
    </source>
</evidence>
<feature type="binding site" evidence="9">
    <location>
        <position position="192"/>
    </location>
    <ligand>
        <name>Zn(2+)</name>
        <dbReference type="ChEBI" id="CHEBI:29105"/>
        <label>2</label>
    </ligand>
</feature>
<dbReference type="CDD" id="cd10747">
    <property type="entry name" value="DnaJ_C"/>
    <property type="match status" value="1"/>
</dbReference>
<dbReference type="InterPro" id="IPR012724">
    <property type="entry name" value="DnaJ"/>
</dbReference>
<feature type="binding site" evidence="9">
    <location>
        <position position="189"/>
    </location>
    <ligand>
        <name>Zn(2+)</name>
        <dbReference type="ChEBI" id="CHEBI:29105"/>
        <label>2</label>
    </ligand>
</feature>
<comment type="subcellular location">
    <subcellularLocation>
        <location evidence="9">Cytoplasm</location>
    </subcellularLocation>
</comment>
<keyword evidence="14" id="KW-0560">Oxidoreductase</keyword>
<evidence type="ECO:0000256" key="10">
    <source>
        <dbReference type="PROSITE-ProRule" id="PRU00546"/>
    </source>
</evidence>
<keyword evidence="1 9" id="KW-0963">Cytoplasm</keyword>
<evidence type="ECO:0000256" key="4">
    <source>
        <dbReference type="ARBA" id="ARBA00022737"/>
    </source>
</evidence>
<feature type="repeat" description="CXXCXGXG motif" evidence="9">
    <location>
        <begin position="189"/>
        <end position="196"/>
    </location>
</feature>
<feature type="compositionally biased region" description="Basic residues" evidence="11">
    <location>
        <begin position="388"/>
        <end position="409"/>
    </location>
</feature>
<evidence type="ECO:0000313" key="15">
    <source>
        <dbReference type="Proteomes" id="UP000677668"/>
    </source>
</evidence>
<evidence type="ECO:0000256" key="3">
    <source>
        <dbReference type="ARBA" id="ARBA00022723"/>
    </source>
</evidence>
<feature type="zinc finger region" description="CR-type" evidence="10">
    <location>
        <begin position="137"/>
        <end position="215"/>
    </location>
</feature>
<feature type="binding site" evidence="9">
    <location>
        <position position="170"/>
    </location>
    <ligand>
        <name>Zn(2+)</name>
        <dbReference type="ChEBI" id="CHEBI:29105"/>
        <label>2</label>
    </ligand>
</feature>
<keyword evidence="6 9" id="KW-0862">Zinc</keyword>
<dbReference type="Gene3D" id="1.10.287.110">
    <property type="entry name" value="DnaJ domain"/>
    <property type="match status" value="1"/>
</dbReference>
<dbReference type="PROSITE" id="PS51188">
    <property type="entry name" value="ZF_CR"/>
    <property type="match status" value="1"/>
</dbReference>
<evidence type="ECO:0000256" key="9">
    <source>
        <dbReference type="HAMAP-Rule" id="MF_01152"/>
    </source>
</evidence>
<dbReference type="SUPFAM" id="SSF49493">
    <property type="entry name" value="HSP40/DnaJ peptide-binding domain"/>
    <property type="match status" value="2"/>
</dbReference>
<feature type="binding site" evidence="9">
    <location>
        <position position="203"/>
    </location>
    <ligand>
        <name>Zn(2+)</name>
        <dbReference type="ChEBI" id="CHEBI:29105"/>
        <label>1</label>
    </ligand>
</feature>
<feature type="domain" description="J" evidence="12">
    <location>
        <begin position="6"/>
        <end position="71"/>
    </location>
</feature>
<dbReference type="NCBIfam" id="NF008035">
    <property type="entry name" value="PRK10767.1"/>
    <property type="match status" value="1"/>
</dbReference>
<dbReference type="SUPFAM" id="SSF46565">
    <property type="entry name" value="Chaperone J-domain"/>
    <property type="match status" value="1"/>
</dbReference>
<dbReference type="PROSITE" id="PS00636">
    <property type="entry name" value="DNAJ_1"/>
    <property type="match status" value="1"/>
</dbReference>
<dbReference type="PROSITE" id="PS50076">
    <property type="entry name" value="DNAJ_2"/>
    <property type="match status" value="1"/>
</dbReference>
<evidence type="ECO:0000259" key="12">
    <source>
        <dbReference type="PROSITE" id="PS50076"/>
    </source>
</evidence>
<comment type="similarity">
    <text evidence="9">Belongs to the DnaJ family.</text>
</comment>
<feature type="region of interest" description="Disordered" evidence="11">
    <location>
        <begin position="352"/>
        <end position="409"/>
    </location>
</feature>
<dbReference type="Proteomes" id="UP000677668">
    <property type="component" value="Chromosome 1"/>
</dbReference>
<dbReference type="GO" id="GO:0016491">
    <property type="term" value="F:oxidoreductase activity"/>
    <property type="evidence" value="ECO:0007669"/>
    <property type="project" value="UniProtKB-KW"/>
</dbReference>
<dbReference type="InterPro" id="IPR001305">
    <property type="entry name" value="HSP_DnaJ_Cys-rich_dom"/>
</dbReference>
<keyword evidence="4 9" id="KW-0677">Repeat</keyword>
<dbReference type="SUPFAM" id="SSF57938">
    <property type="entry name" value="DnaJ/Hsp40 cysteine-rich domain"/>
    <property type="match status" value="1"/>
</dbReference>
<feature type="binding site" evidence="9">
    <location>
        <position position="153"/>
    </location>
    <ligand>
        <name>Zn(2+)</name>
        <dbReference type="ChEBI" id="CHEBI:29105"/>
        <label>1</label>
    </ligand>
</feature>
<feature type="repeat" description="CXXCXGXG motif" evidence="9">
    <location>
        <begin position="203"/>
        <end position="210"/>
    </location>
</feature>
<evidence type="ECO:0000256" key="5">
    <source>
        <dbReference type="ARBA" id="ARBA00022771"/>
    </source>
</evidence>
<keyword evidence="15" id="KW-1185">Reference proteome</keyword>
<dbReference type="InterPro" id="IPR036410">
    <property type="entry name" value="HSP_DnaJ_Cys-rich_dom_sf"/>
</dbReference>
<name>A0ABX8B0L9_9BACT</name>
<keyword evidence="2 9" id="KW-0235">DNA replication</keyword>
<dbReference type="CDD" id="cd10719">
    <property type="entry name" value="DnaJ_zf"/>
    <property type="match status" value="1"/>
</dbReference>
<comment type="function">
    <text evidence="9">Participates actively in the response to hyperosmotic and heat shock by preventing the aggregation of stress-denatured proteins and by disaggregating proteins, also in an autonomous, DnaK-independent fashion. Unfolded proteins bind initially to DnaJ; upon interaction with the DnaJ-bound protein, DnaK hydrolyzes its bound ATP, resulting in the formation of a stable complex. GrpE releases ADP from DnaK; ATP binding to DnaK triggers the release of the substrate protein, thus completing the reaction cycle. Several rounds of ATP-dependent interactions between DnaJ, DnaK and GrpE are required for fully efficient folding. Also involved, together with DnaK and GrpE, in the DNA replication of plasmids through activation of initiation proteins.</text>
</comment>
<dbReference type="InterPro" id="IPR002939">
    <property type="entry name" value="DnaJ_C"/>
</dbReference>
<dbReference type="Pfam" id="PF00684">
    <property type="entry name" value="DnaJ_CXXCXGXG"/>
    <property type="match status" value="1"/>
</dbReference>
<dbReference type="SMART" id="SM00271">
    <property type="entry name" value="DnaJ"/>
    <property type="match status" value="1"/>
</dbReference>
<comment type="subunit">
    <text evidence="9">Homodimer.</text>
</comment>
<gene>
    <name evidence="9 14" type="primary">dnaJ</name>
    <name evidence="14" type="ORF">J8C05_07845</name>
</gene>
<evidence type="ECO:0000259" key="13">
    <source>
        <dbReference type="PROSITE" id="PS51188"/>
    </source>
</evidence>
<dbReference type="InterPro" id="IPR018253">
    <property type="entry name" value="DnaJ_domain_CS"/>
</dbReference>
<reference evidence="14 15" key="1">
    <citation type="submission" date="2021-03" db="EMBL/GenBank/DDBJ databases">
        <title>Genomic and phenotypic characterization of Chloracidobacterium isolates provides evidence for multiple species.</title>
        <authorList>
            <person name="Saini M.K."/>
            <person name="Costas A.M.G."/>
            <person name="Tank M."/>
            <person name="Bryant D.A."/>
        </authorList>
    </citation>
    <scope>NUCLEOTIDE SEQUENCE [LARGE SCALE GENOMIC DNA]</scope>
    <source>
        <strain evidence="14 15">N</strain>
    </source>
</reference>
<dbReference type="Pfam" id="PF01556">
    <property type="entry name" value="DnaJ_C"/>
    <property type="match status" value="1"/>
</dbReference>
<feature type="binding site" evidence="9">
    <location>
        <position position="167"/>
    </location>
    <ligand>
        <name>Zn(2+)</name>
        <dbReference type="ChEBI" id="CHEBI:29105"/>
        <label>2</label>
    </ligand>
</feature>
<evidence type="ECO:0000256" key="6">
    <source>
        <dbReference type="ARBA" id="ARBA00022833"/>
    </source>
</evidence>
<dbReference type="Gene3D" id="2.10.230.10">
    <property type="entry name" value="Heat shock protein DnaJ, cysteine-rich domain"/>
    <property type="match status" value="1"/>
</dbReference>
<dbReference type="CDD" id="cd06257">
    <property type="entry name" value="DnaJ"/>
    <property type="match status" value="1"/>
</dbReference>
<keyword evidence="7 9" id="KW-0346">Stress response</keyword>
<feature type="binding site" evidence="9">
    <location>
        <position position="206"/>
    </location>
    <ligand>
        <name>Zn(2+)</name>
        <dbReference type="ChEBI" id="CHEBI:29105"/>
        <label>1</label>
    </ligand>
</feature>
<keyword evidence="8 9" id="KW-0143">Chaperone</keyword>
<evidence type="ECO:0000256" key="11">
    <source>
        <dbReference type="SAM" id="MobiDB-lite"/>
    </source>
</evidence>
<evidence type="ECO:0000256" key="2">
    <source>
        <dbReference type="ARBA" id="ARBA00022705"/>
    </source>
</evidence>
<dbReference type="InterPro" id="IPR036869">
    <property type="entry name" value="J_dom_sf"/>
</dbReference>
<dbReference type="PRINTS" id="PR00625">
    <property type="entry name" value="JDOMAIN"/>
</dbReference>
<dbReference type="PANTHER" id="PTHR43096">
    <property type="entry name" value="DNAJ HOMOLOG 1, MITOCHONDRIAL-RELATED"/>
    <property type="match status" value="1"/>
</dbReference>
<protein>
    <recommendedName>
        <fullName evidence="9">Chaperone protein DnaJ</fullName>
    </recommendedName>
</protein>
<evidence type="ECO:0000256" key="7">
    <source>
        <dbReference type="ARBA" id="ARBA00023016"/>
    </source>
</evidence>
<dbReference type="Pfam" id="PF00226">
    <property type="entry name" value="DnaJ"/>
    <property type="match status" value="1"/>
</dbReference>
<evidence type="ECO:0000256" key="8">
    <source>
        <dbReference type="ARBA" id="ARBA00023186"/>
    </source>
</evidence>
<dbReference type="InterPro" id="IPR008971">
    <property type="entry name" value="HSP40/DnaJ_pept-bd"/>
</dbReference>
<dbReference type="InterPro" id="IPR001623">
    <property type="entry name" value="DnaJ_domain"/>
</dbReference>
<feature type="repeat" description="CXXCXGXG motif" evidence="9">
    <location>
        <begin position="150"/>
        <end position="157"/>
    </location>
</feature>